<comment type="caution">
    <text evidence="1">The sequence shown here is derived from an EMBL/GenBank/DDBJ whole genome shotgun (WGS) entry which is preliminary data.</text>
</comment>
<sequence>MHIQEKITNYPAPFLAGLRDHLRNRKPIRDLSSRGRLLKCSDRYEYEYERWSSRRVRLARLSHRCYLSSVGRPPCTPHRSPLAVPWREPPEKILSIH</sequence>
<organism evidence="1 2">
    <name type="scientific">Zophobas morio</name>
    <dbReference type="NCBI Taxonomy" id="2755281"/>
    <lineage>
        <taxon>Eukaryota</taxon>
        <taxon>Metazoa</taxon>
        <taxon>Ecdysozoa</taxon>
        <taxon>Arthropoda</taxon>
        <taxon>Hexapoda</taxon>
        <taxon>Insecta</taxon>
        <taxon>Pterygota</taxon>
        <taxon>Neoptera</taxon>
        <taxon>Endopterygota</taxon>
        <taxon>Coleoptera</taxon>
        <taxon>Polyphaga</taxon>
        <taxon>Cucujiformia</taxon>
        <taxon>Tenebrionidae</taxon>
        <taxon>Zophobas</taxon>
    </lineage>
</organism>
<evidence type="ECO:0000313" key="1">
    <source>
        <dbReference type="EMBL" id="KAJ3665242.1"/>
    </source>
</evidence>
<keyword evidence="2" id="KW-1185">Reference proteome</keyword>
<proteinExistence type="predicted"/>
<dbReference type="EMBL" id="JALNTZ010000001">
    <property type="protein sequence ID" value="KAJ3665242.1"/>
    <property type="molecule type" value="Genomic_DNA"/>
</dbReference>
<dbReference type="AlphaFoldDB" id="A0AA38MRN2"/>
<gene>
    <name evidence="1" type="ORF">Zmor_000745</name>
</gene>
<evidence type="ECO:0000313" key="2">
    <source>
        <dbReference type="Proteomes" id="UP001168821"/>
    </source>
</evidence>
<reference evidence="1" key="1">
    <citation type="journal article" date="2023" name="G3 (Bethesda)">
        <title>Whole genome assemblies of Zophobas morio and Tenebrio molitor.</title>
        <authorList>
            <person name="Kaur S."/>
            <person name="Stinson S.A."/>
            <person name="diCenzo G.C."/>
        </authorList>
    </citation>
    <scope>NUCLEOTIDE SEQUENCE</scope>
    <source>
        <strain evidence="1">QUZm001</strain>
    </source>
</reference>
<name>A0AA38MRN2_9CUCU</name>
<protein>
    <submittedName>
        <fullName evidence="1">Uncharacterized protein</fullName>
    </submittedName>
</protein>
<dbReference type="Proteomes" id="UP001168821">
    <property type="component" value="Unassembled WGS sequence"/>
</dbReference>
<accession>A0AA38MRN2</accession>